<sequence>MKNILTYLRELLDHVSAQWAEDLRLVLCSAEATGTTVHAQHCTVQFALNQALRRLETSRALAKITFGIEGLIEELRHLDNDVTLDYYVISTPSHLGTCYVLSDRLLGCEFVMKSGTESRRGLWIDSKPIT</sequence>
<accession>A0ABZ1UQW2</accession>
<dbReference type="Proteomes" id="UP000321323">
    <property type="component" value="Chromosome"/>
</dbReference>
<evidence type="ECO:0000313" key="1">
    <source>
        <dbReference type="EMBL" id="WUR15140.1"/>
    </source>
</evidence>
<reference evidence="1 2" key="1">
    <citation type="journal article" date="2019" name="Int. J. Syst. Evol. Microbiol.">
        <title>The Draft Whole-Genome Sequence of the Antibiotic Producer Empedobacter haloabium ATCC 31962 Provides Indications for Its Taxonomic Reclassification.</title>
        <authorList>
            <person name="Miess H."/>
            <person name="Arlt P."/>
            <person name="Apel A.K."/>
            <person name="Weber T."/>
            <person name="Nieselt K."/>
            <person name="Hanssen F."/>
            <person name="Czemmel S."/>
            <person name="Nahnsen S."/>
            <person name="Gross H."/>
        </authorList>
    </citation>
    <scope>NUCLEOTIDE SEQUENCE [LARGE SCALE GENOMIC DNA]</scope>
    <source>
        <strain evidence="1 2">ATCC 31962</strain>
    </source>
</reference>
<gene>
    <name evidence="1" type="ORF">E7V67_008550</name>
</gene>
<evidence type="ECO:0000313" key="2">
    <source>
        <dbReference type="Proteomes" id="UP000321323"/>
    </source>
</evidence>
<name>A0ABZ1UQW2_9BURK</name>
<dbReference type="EMBL" id="CP136508">
    <property type="protein sequence ID" value="WUR15140.1"/>
    <property type="molecule type" value="Genomic_DNA"/>
</dbReference>
<organism evidence="1 2">
    <name type="scientific">[Empedobacter] haloabium</name>
    <dbReference type="NCBI Taxonomy" id="592317"/>
    <lineage>
        <taxon>Bacteria</taxon>
        <taxon>Pseudomonadati</taxon>
        <taxon>Pseudomonadota</taxon>
        <taxon>Betaproteobacteria</taxon>
        <taxon>Burkholderiales</taxon>
        <taxon>Oxalobacteraceae</taxon>
        <taxon>Telluria group</taxon>
        <taxon>Telluria group incertae sedis</taxon>
    </lineage>
</organism>
<keyword evidence="2" id="KW-1185">Reference proteome</keyword>
<proteinExistence type="predicted"/>
<protein>
    <submittedName>
        <fullName evidence="1">Uncharacterized protein</fullName>
    </submittedName>
</protein>